<feature type="transmembrane region" description="Helical" evidence="8">
    <location>
        <begin position="292"/>
        <end position="312"/>
    </location>
</feature>
<sequence>MNLRRLKAVAKKEFIHVLRDPRSLMMGIGMPMMLLFLFGYALTLDVDRVPLAVWDQSQTVESRELISRFSGSRYFDLVLTTESYGRIEEAIDRREALIALVVPADFARSLSRGKKAVVQAIVDGSDPTTATIALGYADATTAGFSGDVSMKKLRKQSVQSTKFPALDLRPRVWFNADMVSRNFIFPGLIAVVMMIMAAILTSLSMAREWETGTMEQLIVTPVSPSELVLGKLAPYFCIGLLDLLLCIGVGEFLFDVPLRGSLVLLTVLSMLFLFGALSFGMLISIITKNQLLASQLGIVTTILPAFLLSGFIFPIENMPFPIQIVTHIVTARYFVFILRGIYLKDVGIGMMWPEVLFLAAFGVIVMTVAIWKLRKKID</sequence>
<dbReference type="InterPro" id="IPR013525">
    <property type="entry name" value="ABC2_TM"/>
</dbReference>
<evidence type="ECO:0000256" key="6">
    <source>
        <dbReference type="ARBA" id="ARBA00022989"/>
    </source>
</evidence>
<evidence type="ECO:0000259" key="9">
    <source>
        <dbReference type="PROSITE" id="PS51012"/>
    </source>
</evidence>
<feature type="transmembrane region" description="Helical" evidence="8">
    <location>
        <begin position="232"/>
        <end position="254"/>
    </location>
</feature>
<feature type="transmembrane region" description="Helical" evidence="8">
    <location>
        <begin position="355"/>
        <end position="373"/>
    </location>
</feature>
<dbReference type="Proteomes" id="UP000784128">
    <property type="component" value="Unassembled WGS sequence"/>
</dbReference>
<keyword evidence="3" id="KW-0813">Transport</keyword>
<dbReference type="PANTHER" id="PTHR30294:SF29">
    <property type="entry name" value="MULTIDRUG ABC TRANSPORTER PERMEASE YBHS-RELATED"/>
    <property type="match status" value="1"/>
</dbReference>
<organism evidence="10 11">
    <name type="scientific">Pelotalea chapellei</name>
    <dbReference type="NCBI Taxonomy" id="44671"/>
    <lineage>
        <taxon>Bacteria</taxon>
        <taxon>Pseudomonadati</taxon>
        <taxon>Thermodesulfobacteriota</taxon>
        <taxon>Desulfuromonadia</taxon>
        <taxon>Geobacterales</taxon>
        <taxon>Geobacteraceae</taxon>
        <taxon>Pelotalea</taxon>
    </lineage>
</organism>
<dbReference type="Gene3D" id="3.40.1710.10">
    <property type="entry name" value="abc type-2 transporter like domain"/>
    <property type="match status" value="1"/>
</dbReference>
<keyword evidence="4" id="KW-1003">Cell membrane</keyword>
<name>A0ABS5UBW7_9BACT</name>
<protein>
    <submittedName>
        <fullName evidence="10">ABC transporter permease</fullName>
    </submittedName>
</protein>
<comment type="similarity">
    <text evidence="2">Belongs to the ABC-2 integral membrane protein family.</text>
</comment>
<keyword evidence="11" id="KW-1185">Reference proteome</keyword>
<dbReference type="PANTHER" id="PTHR30294">
    <property type="entry name" value="MEMBRANE COMPONENT OF ABC TRANSPORTER YHHJ-RELATED"/>
    <property type="match status" value="1"/>
</dbReference>
<feature type="transmembrane region" description="Helical" evidence="8">
    <location>
        <begin position="324"/>
        <end position="343"/>
    </location>
</feature>
<proteinExistence type="inferred from homology"/>
<evidence type="ECO:0000256" key="2">
    <source>
        <dbReference type="ARBA" id="ARBA00007783"/>
    </source>
</evidence>
<dbReference type="RefSeq" id="WP_214300958.1">
    <property type="nucleotide sequence ID" value="NZ_JAHDYS010000017.1"/>
</dbReference>
<evidence type="ECO:0000256" key="4">
    <source>
        <dbReference type="ARBA" id="ARBA00022475"/>
    </source>
</evidence>
<dbReference type="Pfam" id="PF12698">
    <property type="entry name" value="ABC2_membrane_3"/>
    <property type="match status" value="1"/>
</dbReference>
<keyword evidence="6 8" id="KW-1133">Transmembrane helix</keyword>
<keyword evidence="5 8" id="KW-0812">Transmembrane</keyword>
<feature type="transmembrane region" description="Helical" evidence="8">
    <location>
        <begin position="261"/>
        <end position="286"/>
    </location>
</feature>
<dbReference type="EMBL" id="JAHDYS010000017">
    <property type="protein sequence ID" value="MBT1073181.1"/>
    <property type="molecule type" value="Genomic_DNA"/>
</dbReference>
<evidence type="ECO:0000256" key="5">
    <source>
        <dbReference type="ARBA" id="ARBA00022692"/>
    </source>
</evidence>
<dbReference type="InterPro" id="IPR051449">
    <property type="entry name" value="ABC-2_transporter_component"/>
</dbReference>
<accession>A0ABS5UBW7</accession>
<evidence type="ECO:0000256" key="3">
    <source>
        <dbReference type="ARBA" id="ARBA00022448"/>
    </source>
</evidence>
<keyword evidence="7 8" id="KW-0472">Membrane</keyword>
<evidence type="ECO:0000256" key="1">
    <source>
        <dbReference type="ARBA" id="ARBA00004651"/>
    </source>
</evidence>
<evidence type="ECO:0000313" key="11">
    <source>
        <dbReference type="Proteomes" id="UP000784128"/>
    </source>
</evidence>
<gene>
    <name evidence="10" type="ORF">KJB30_15410</name>
</gene>
<comment type="subcellular location">
    <subcellularLocation>
        <location evidence="1">Cell membrane</location>
        <topology evidence="1">Multi-pass membrane protein</topology>
    </subcellularLocation>
</comment>
<feature type="transmembrane region" description="Helical" evidence="8">
    <location>
        <begin position="24"/>
        <end position="42"/>
    </location>
</feature>
<evidence type="ECO:0000256" key="8">
    <source>
        <dbReference type="SAM" id="Phobius"/>
    </source>
</evidence>
<dbReference type="InterPro" id="IPR047817">
    <property type="entry name" value="ABC2_TM_bact-type"/>
</dbReference>
<comment type="caution">
    <text evidence="10">The sequence shown here is derived from an EMBL/GenBank/DDBJ whole genome shotgun (WGS) entry which is preliminary data.</text>
</comment>
<evidence type="ECO:0000256" key="7">
    <source>
        <dbReference type="ARBA" id="ARBA00023136"/>
    </source>
</evidence>
<dbReference type="PROSITE" id="PS51012">
    <property type="entry name" value="ABC_TM2"/>
    <property type="match status" value="1"/>
</dbReference>
<feature type="domain" description="ABC transmembrane type-2" evidence="9">
    <location>
        <begin position="150"/>
        <end position="376"/>
    </location>
</feature>
<feature type="transmembrane region" description="Helical" evidence="8">
    <location>
        <begin position="183"/>
        <end position="206"/>
    </location>
</feature>
<reference evidence="10 11" key="1">
    <citation type="submission" date="2021-05" db="EMBL/GenBank/DDBJ databases">
        <title>The draft genome of Geobacter chapellei DSM 13688.</title>
        <authorList>
            <person name="Xu Z."/>
            <person name="Masuda Y."/>
            <person name="Itoh H."/>
            <person name="Senoo K."/>
        </authorList>
    </citation>
    <scope>NUCLEOTIDE SEQUENCE [LARGE SCALE GENOMIC DNA]</scope>
    <source>
        <strain evidence="10 11">DSM 13688</strain>
    </source>
</reference>
<evidence type="ECO:0000313" key="10">
    <source>
        <dbReference type="EMBL" id="MBT1073181.1"/>
    </source>
</evidence>